<dbReference type="RefSeq" id="WP_002753036.1">
    <property type="nucleotide sequence ID" value="NZ_CP012029.1"/>
</dbReference>
<proteinExistence type="predicted"/>
<reference evidence="2 3" key="1">
    <citation type="journal article" date="2015" name="PLoS Negl. Trop. Dis.">
        <title>Distribution of Plasmids in Distinct Leptospira Pathogenic Species.</title>
        <authorList>
            <person name="Wang Y."/>
            <person name="Zhuang X."/>
            <person name="Zhong Y."/>
            <person name="Zhang C."/>
            <person name="Zhang Y."/>
            <person name="Zeng L."/>
            <person name="Zhu Y."/>
            <person name="He P."/>
            <person name="Dong K."/>
            <person name="Pal U."/>
            <person name="Guo X."/>
            <person name="Qin J."/>
        </authorList>
    </citation>
    <scope>NUCLEOTIDE SEQUENCE [LARGE SCALE GENOMIC DNA]</scope>
    <source>
        <strain evidence="2 3">56604</strain>
    </source>
</reference>
<accession>A0A0E3AYN4</accession>
<evidence type="ECO:0000256" key="1">
    <source>
        <dbReference type="SAM" id="Phobius"/>
    </source>
</evidence>
<keyword evidence="1" id="KW-1133">Transmembrane helix</keyword>
<protein>
    <submittedName>
        <fullName evidence="2">Putative membrane protein</fullName>
    </submittedName>
</protein>
<keyword evidence="1" id="KW-0472">Membrane</keyword>
<evidence type="ECO:0000313" key="2">
    <source>
        <dbReference type="EMBL" id="ALO26371.1"/>
    </source>
</evidence>
<sequence length="300" mass="35649">MNFSNYLCIGVSLYIFFLGMYIFRFPDRKKIQRYFLILSGFFSIWISAFVIRQFISYEYRHYAFDWMLIPTIFFPILFDRIVSLISNPDHKSPKWHLVIISIFVMYFLWAAISCSFSILDDKDGFKYTSTIHYHIFIGYQIGFVGYNILKLIRSIFLFSGEQRVRLTLMVIGVFIILIFTLIFIYILPLLGIFYGFLSSIGALIFFTFWAVAILQYNAFEIKAAVLSGQKVSFFNRVVLIPFLILFRYLDPNEFRDKSIAFKTALTTDMLYTDMNLLFNTDFELDRRAEVLARKYYRYIK</sequence>
<feature type="transmembrane region" description="Helical" evidence="1">
    <location>
        <begin position="97"/>
        <end position="119"/>
    </location>
</feature>
<organism evidence="2">
    <name type="scientific">Leptospira borgpetersenii serovar Ballum</name>
    <dbReference type="NCBI Taxonomy" id="280505"/>
    <lineage>
        <taxon>Bacteria</taxon>
        <taxon>Pseudomonadati</taxon>
        <taxon>Spirochaetota</taxon>
        <taxon>Spirochaetia</taxon>
        <taxon>Leptospirales</taxon>
        <taxon>Leptospiraceae</taxon>
        <taxon>Leptospira</taxon>
    </lineage>
</organism>
<dbReference type="NCBIfam" id="NF047679">
    <property type="entry name" value="LIC10906_fam"/>
    <property type="match status" value="1"/>
</dbReference>
<feature type="transmembrane region" description="Helical" evidence="1">
    <location>
        <begin position="192"/>
        <end position="212"/>
    </location>
</feature>
<evidence type="ECO:0000313" key="3">
    <source>
        <dbReference type="Proteomes" id="UP000058857"/>
    </source>
</evidence>
<gene>
    <name evidence="2" type="ORF">LBBP_02109</name>
</gene>
<feature type="transmembrane region" description="Helical" evidence="1">
    <location>
        <begin position="164"/>
        <end position="186"/>
    </location>
</feature>
<keyword evidence="1" id="KW-0812">Transmembrane</keyword>
<dbReference type="EMBL" id="CP012029">
    <property type="protein sequence ID" value="ALO26371.1"/>
    <property type="molecule type" value="Genomic_DNA"/>
</dbReference>
<feature type="transmembrane region" description="Helical" evidence="1">
    <location>
        <begin position="6"/>
        <end position="23"/>
    </location>
</feature>
<dbReference type="PATRIC" id="fig|280505.15.peg.2066"/>
<feature type="transmembrane region" description="Helical" evidence="1">
    <location>
        <begin position="67"/>
        <end position="85"/>
    </location>
</feature>
<dbReference type="AlphaFoldDB" id="A0A0E3AYN4"/>
<name>A0A0E3AYN4_LEPBO</name>
<feature type="transmembrane region" description="Helical" evidence="1">
    <location>
        <begin position="35"/>
        <end position="55"/>
    </location>
</feature>
<feature type="transmembrane region" description="Helical" evidence="1">
    <location>
        <begin position="131"/>
        <end position="152"/>
    </location>
</feature>
<dbReference type="Proteomes" id="UP000058857">
    <property type="component" value="Chromosome 1"/>
</dbReference>
<dbReference type="GeneID" id="61172787"/>